<feature type="domain" description="Spermatogenesis-associated protein 20-like TRX" evidence="1">
    <location>
        <begin position="7"/>
        <end position="162"/>
    </location>
</feature>
<accession>A0A9X1UXU4</accession>
<dbReference type="Proteomes" id="UP001139344">
    <property type="component" value="Unassembled WGS sequence"/>
</dbReference>
<dbReference type="InterPro" id="IPR008928">
    <property type="entry name" value="6-hairpin_glycosidase_sf"/>
</dbReference>
<reference evidence="2" key="1">
    <citation type="submission" date="2021-12" db="EMBL/GenBank/DDBJ databases">
        <title>Description of Gramella crocea sp. nov., a new bacterium isolated from activated sludge.</title>
        <authorList>
            <person name="Zhang X."/>
        </authorList>
    </citation>
    <scope>NUCLEOTIDE SEQUENCE</scope>
    <source>
        <strain evidence="2">YB25</strain>
    </source>
</reference>
<evidence type="ECO:0000313" key="2">
    <source>
        <dbReference type="EMBL" id="MCG9971524.1"/>
    </source>
</evidence>
<dbReference type="Gene3D" id="1.50.10.10">
    <property type="match status" value="1"/>
</dbReference>
<dbReference type="AlphaFoldDB" id="A0A9X1UXU4"/>
<dbReference type="InterPro" id="IPR004879">
    <property type="entry name" value="Ssp411-like_TRX"/>
</dbReference>
<dbReference type="InterPro" id="IPR012341">
    <property type="entry name" value="6hp_glycosidase-like_sf"/>
</dbReference>
<evidence type="ECO:0000313" key="3">
    <source>
        <dbReference type="Proteomes" id="UP001139344"/>
    </source>
</evidence>
<dbReference type="CDD" id="cd02955">
    <property type="entry name" value="SSP411"/>
    <property type="match status" value="1"/>
</dbReference>
<sequence length="680" mass="79296">MKEPKYTNDLINESSPYLLQHAHNPVNWQAWNDASLDLAKENNKLLLISVGYSACHWCHVMEHESFEDEEVAKVMNSNYICIKVDREERPDIDQVYMNAVQVMTGMGGWPMNVVALPDGRPVWGGTYFRKEQWKNALQQIAHLYKTQPEKLEEYASKLESGLKQIQIIQPSSQEEDFQKDFFNPLLEKWNRSFDLQNGGNKGAPKFMMPNNYEFLIRYAFQNSDKKLMDHCLHTLNKISWGGVFDPVEGGFSRYSVDEKWHVPHFEKMLYDNAQLVQLYSKAYKITKNEWFREVVERTLDFIHSEMTDPSGAFYSALDADSEDEKGNKEEGAYYVWTKEELKSILPEDFELFSDFYNINNYGKWEANKYVLIRTKTLNEISTQFGISEEELNKKRETWHNKLRAARKKRKKPGLDDKSLTSWNAMMITGYTEAYKTFQQKKHIEAAKKNAEFILNEQSQENGMLLHTYKNGKSTINGYLEDYAFTIEAFLNLYETTFEAEFLERCVKLTEIVFEDFEDSESGLFFFTSKKDRELVTKTIEISDNVIPASNSVMAKNLFKLGKLIGKPEYVRKSKDMLQTLREKIPEHPQYHSNWLELMLNFTHPFYEIAVTGKNYSDITYDFQSEFLPNTIIAATDSPSDLSLLRDRFVKDKKLIYVCEDGSCQLPLSSKTEAIQQISQV</sequence>
<dbReference type="PANTHER" id="PTHR42899:SF1">
    <property type="entry name" value="SPERMATOGENESIS-ASSOCIATED PROTEIN 20"/>
    <property type="match status" value="1"/>
</dbReference>
<dbReference type="InterPro" id="IPR024705">
    <property type="entry name" value="Ssp411"/>
</dbReference>
<gene>
    <name evidence="2" type="ORF">LU635_07745</name>
</gene>
<protein>
    <submittedName>
        <fullName evidence="2">Thioredoxin domain-containing protein</fullName>
    </submittedName>
</protein>
<dbReference type="GO" id="GO:0005975">
    <property type="term" value="P:carbohydrate metabolic process"/>
    <property type="evidence" value="ECO:0007669"/>
    <property type="project" value="InterPro"/>
</dbReference>
<name>A0A9X1UXU4_9FLAO</name>
<dbReference type="Gene3D" id="3.40.30.10">
    <property type="entry name" value="Glutaredoxin"/>
    <property type="match status" value="1"/>
</dbReference>
<dbReference type="SUPFAM" id="SSF52833">
    <property type="entry name" value="Thioredoxin-like"/>
    <property type="match status" value="1"/>
</dbReference>
<organism evidence="2 3">
    <name type="scientific">Christiangramia crocea</name>
    <dbReference type="NCBI Taxonomy" id="2904124"/>
    <lineage>
        <taxon>Bacteria</taxon>
        <taxon>Pseudomonadati</taxon>
        <taxon>Bacteroidota</taxon>
        <taxon>Flavobacteriia</taxon>
        <taxon>Flavobacteriales</taxon>
        <taxon>Flavobacteriaceae</taxon>
        <taxon>Christiangramia</taxon>
    </lineage>
</organism>
<keyword evidence="3" id="KW-1185">Reference proteome</keyword>
<comment type="caution">
    <text evidence="2">The sequence shown here is derived from an EMBL/GenBank/DDBJ whole genome shotgun (WGS) entry which is preliminary data.</text>
</comment>
<dbReference type="Pfam" id="PF03190">
    <property type="entry name" value="Thioredox_DsbH"/>
    <property type="match status" value="1"/>
</dbReference>
<dbReference type="EMBL" id="JAJSON010000018">
    <property type="protein sequence ID" value="MCG9971524.1"/>
    <property type="molecule type" value="Genomic_DNA"/>
</dbReference>
<dbReference type="PANTHER" id="PTHR42899">
    <property type="entry name" value="SPERMATOGENESIS-ASSOCIATED PROTEIN 20"/>
    <property type="match status" value="1"/>
</dbReference>
<dbReference type="InterPro" id="IPR036249">
    <property type="entry name" value="Thioredoxin-like_sf"/>
</dbReference>
<proteinExistence type="predicted"/>
<dbReference type="SUPFAM" id="SSF48208">
    <property type="entry name" value="Six-hairpin glycosidases"/>
    <property type="match status" value="1"/>
</dbReference>
<dbReference type="PIRSF" id="PIRSF006402">
    <property type="entry name" value="UCP006402_thioredoxin"/>
    <property type="match status" value="1"/>
</dbReference>
<evidence type="ECO:0000259" key="1">
    <source>
        <dbReference type="Pfam" id="PF03190"/>
    </source>
</evidence>